<feature type="compositionally biased region" description="Basic residues" evidence="3">
    <location>
        <begin position="11"/>
        <end position="23"/>
    </location>
</feature>
<evidence type="ECO:0000313" key="5">
    <source>
        <dbReference type="EMBL" id="KAF0768269.1"/>
    </source>
</evidence>
<dbReference type="EMBL" id="VUJU01000805">
    <property type="protein sequence ID" value="KAF0768269.1"/>
    <property type="molecule type" value="Genomic_DNA"/>
</dbReference>
<dbReference type="OrthoDB" id="6615050at2759"/>
<comment type="caution">
    <text evidence="5">The sequence shown here is derived from an EMBL/GenBank/DDBJ whole genome shotgun (WGS) entry which is preliminary data.</text>
</comment>
<evidence type="ECO:0000313" key="6">
    <source>
        <dbReference type="Proteomes" id="UP000478052"/>
    </source>
</evidence>
<feature type="compositionally biased region" description="Gly residues" evidence="3">
    <location>
        <begin position="206"/>
        <end position="239"/>
    </location>
</feature>
<evidence type="ECO:0000256" key="1">
    <source>
        <dbReference type="ARBA" id="ARBA00022884"/>
    </source>
</evidence>
<dbReference type="SUPFAM" id="SSF54928">
    <property type="entry name" value="RNA-binding domain, RBD"/>
    <property type="match status" value="1"/>
</dbReference>
<dbReference type="GO" id="GO:0005634">
    <property type="term" value="C:nucleus"/>
    <property type="evidence" value="ECO:0007669"/>
    <property type="project" value="TreeGrafter"/>
</dbReference>
<accession>A0A6G0ZC77</accession>
<sequence length="265" mass="28062">MDLSLDELIKSKRSTSRGGRRGGGRQGGSRGGGIKRGGGGGGGSNFRSNGAAGGGGGPMRRGRPMARRSNGFSPYSKGDVNGSWTHDMYEGPKRQQMRSGLSTTNIHKIVISNLDFGVTSTDIQELFDEFGPLKTATVHYDRSGRSLGTADVVFDSKNAALKAVRQYNNVPLDGRPMKIELATDLSTVANLATRLSRPAQLPVRGTRGGVRGNRGNSRGGRGNSRGNTRGRGGGGGRGGRNNEKKMPNKDELDAQLDSFIKSKNN</sequence>
<dbReference type="Pfam" id="PF00076">
    <property type="entry name" value="RRM_1"/>
    <property type="match status" value="1"/>
</dbReference>
<dbReference type="InterPro" id="IPR000504">
    <property type="entry name" value="RRM_dom"/>
</dbReference>
<feature type="region of interest" description="Disordered" evidence="3">
    <location>
        <begin position="1"/>
        <end position="100"/>
    </location>
</feature>
<dbReference type="Proteomes" id="UP000478052">
    <property type="component" value="Unassembled WGS sequence"/>
</dbReference>
<evidence type="ECO:0000256" key="3">
    <source>
        <dbReference type="SAM" id="MobiDB-lite"/>
    </source>
</evidence>
<dbReference type="CDD" id="cd12680">
    <property type="entry name" value="RRM_THOC4"/>
    <property type="match status" value="1"/>
</dbReference>
<reference evidence="5 6" key="1">
    <citation type="submission" date="2019-08" db="EMBL/GenBank/DDBJ databases">
        <title>Whole genome of Aphis craccivora.</title>
        <authorList>
            <person name="Voronova N.V."/>
            <person name="Shulinski R.S."/>
            <person name="Bandarenka Y.V."/>
            <person name="Zhorov D.G."/>
            <person name="Warner D."/>
        </authorList>
    </citation>
    <scope>NUCLEOTIDE SEQUENCE [LARGE SCALE GENOMIC DNA]</scope>
    <source>
        <strain evidence="5">180601</strain>
        <tissue evidence="5">Whole Body</tissue>
    </source>
</reference>
<dbReference type="GO" id="GO:0006406">
    <property type="term" value="P:mRNA export from nucleus"/>
    <property type="evidence" value="ECO:0007669"/>
    <property type="project" value="TreeGrafter"/>
</dbReference>
<keyword evidence="1 2" id="KW-0694">RNA-binding</keyword>
<proteinExistence type="predicted"/>
<dbReference type="PANTHER" id="PTHR19965:SF82">
    <property type="entry name" value="THO COMPLEX SUBUNIT 4"/>
    <property type="match status" value="1"/>
</dbReference>
<gene>
    <name evidence="5" type="ORF">FWK35_00014082</name>
</gene>
<dbReference type="PROSITE" id="PS50102">
    <property type="entry name" value="RRM"/>
    <property type="match status" value="1"/>
</dbReference>
<evidence type="ECO:0000259" key="4">
    <source>
        <dbReference type="PROSITE" id="PS50102"/>
    </source>
</evidence>
<dbReference type="Pfam" id="PF13865">
    <property type="entry name" value="FoP_duplication"/>
    <property type="match status" value="1"/>
</dbReference>
<dbReference type="PANTHER" id="PTHR19965">
    <property type="entry name" value="RNA AND EXPORT FACTOR BINDING PROTEIN"/>
    <property type="match status" value="1"/>
</dbReference>
<dbReference type="InterPro" id="IPR051229">
    <property type="entry name" value="ALYREF_mRNA_export"/>
</dbReference>
<dbReference type="InterPro" id="IPR025715">
    <property type="entry name" value="FoP_C"/>
</dbReference>
<dbReference type="InterPro" id="IPR035979">
    <property type="entry name" value="RBD_domain_sf"/>
</dbReference>
<protein>
    <submittedName>
        <fullName evidence="5">THO complex subunit 4-like</fullName>
    </submittedName>
</protein>
<keyword evidence="6" id="KW-1185">Reference proteome</keyword>
<dbReference type="Gene3D" id="3.30.70.330">
    <property type="match status" value="1"/>
</dbReference>
<dbReference type="SMART" id="SM01218">
    <property type="entry name" value="FoP_duplication"/>
    <property type="match status" value="1"/>
</dbReference>
<dbReference type="InterPro" id="IPR012677">
    <property type="entry name" value="Nucleotide-bd_a/b_plait_sf"/>
</dbReference>
<name>A0A6G0ZC77_APHCR</name>
<dbReference type="SMART" id="SM00360">
    <property type="entry name" value="RRM"/>
    <property type="match status" value="1"/>
</dbReference>
<evidence type="ECO:0000256" key="2">
    <source>
        <dbReference type="PROSITE-ProRule" id="PRU00176"/>
    </source>
</evidence>
<organism evidence="5 6">
    <name type="scientific">Aphis craccivora</name>
    <name type="common">Cowpea aphid</name>
    <dbReference type="NCBI Taxonomy" id="307492"/>
    <lineage>
        <taxon>Eukaryota</taxon>
        <taxon>Metazoa</taxon>
        <taxon>Ecdysozoa</taxon>
        <taxon>Arthropoda</taxon>
        <taxon>Hexapoda</taxon>
        <taxon>Insecta</taxon>
        <taxon>Pterygota</taxon>
        <taxon>Neoptera</taxon>
        <taxon>Paraneoptera</taxon>
        <taxon>Hemiptera</taxon>
        <taxon>Sternorrhyncha</taxon>
        <taxon>Aphidomorpha</taxon>
        <taxon>Aphidoidea</taxon>
        <taxon>Aphididae</taxon>
        <taxon>Aphidini</taxon>
        <taxon>Aphis</taxon>
        <taxon>Aphis</taxon>
    </lineage>
</organism>
<feature type="compositionally biased region" description="Basic and acidic residues" evidence="3">
    <location>
        <begin position="240"/>
        <end position="252"/>
    </location>
</feature>
<dbReference type="AlphaFoldDB" id="A0A6G0ZC77"/>
<feature type="region of interest" description="Disordered" evidence="3">
    <location>
        <begin position="196"/>
        <end position="265"/>
    </location>
</feature>
<feature type="compositionally biased region" description="Gly residues" evidence="3">
    <location>
        <begin position="24"/>
        <end position="44"/>
    </location>
</feature>
<feature type="domain" description="RRM" evidence="4">
    <location>
        <begin position="107"/>
        <end position="184"/>
    </location>
</feature>
<dbReference type="GO" id="GO:0003729">
    <property type="term" value="F:mRNA binding"/>
    <property type="evidence" value="ECO:0007669"/>
    <property type="project" value="TreeGrafter"/>
</dbReference>